<evidence type="ECO:0000256" key="1">
    <source>
        <dbReference type="SAM" id="MobiDB-lite"/>
    </source>
</evidence>
<dbReference type="EMBL" id="AM432923">
    <property type="protein sequence ID" value="CAN80342.1"/>
    <property type="molecule type" value="Genomic_DNA"/>
</dbReference>
<feature type="compositionally biased region" description="Basic residues" evidence="1">
    <location>
        <begin position="64"/>
        <end position="73"/>
    </location>
</feature>
<dbReference type="AlphaFoldDB" id="A5ARD5"/>
<reference evidence="2" key="1">
    <citation type="journal article" date="2007" name="PLoS ONE">
        <title>The first genome sequence of an elite grapevine cultivar (Pinot noir Vitis vinifera L.): coping with a highly heterozygous genome.</title>
        <authorList>
            <person name="Velasco R."/>
            <person name="Zharkikh A."/>
            <person name="Troggio M."/>
            <person name="Cartwright D.A."/>
            <person name="Cestaro A."/>
            <person name="Pruss D."/>
            <person name="Pindo M."/>
            <person name="FitzGerald L.M."/>
            <person name="Vezzulli S."/>
            <person name="Reid J."/>
            <person name="Malacarne G."/>
            <person name="Iliev D."/>
            <person name="Coppola G."/>
            <person name="Wardell B."/>
            <person name="Micheletti D."/>
            <person name="Macalma T."/>
            <person name="Facci M."/>
            <person name="Mitchell J.T."/>
            <person name="Perazzolli M."/>
            <person name="Eldredge G."/>
            <person name="Gatto P."/>
            <person name="Oyzerski R."/>
            <person name="Moretto M."/>
            <person name="Gutin N."/>
            <person name="Stefanini M."/>
            <person name="Chen Y."/>
            <person name="Segala C."/>
            <person name="Davenport C."/>
            <person name="Dematte L."/>
            <person name="Mraz A."/>
            <person name="Battilana J."/>
            <person name="Stormo K."/>
            <person name="Costa F."/>
            <person name="Tao Q."/>
            <person name="Si-Ammour A."/>
            <person name="Harkins T."/>
            <person name="Lackey A."/>
            <person name="Perbost C."/>
            <person name="Taillon B."/>
            <person name="Stella A."/>
            <person name="Solovyev V."/>
            <person name="Fawcett J.A."/>
            <person name="Sterck L."/>
            <person name="Vandepoele K."/>
            <person name="Grando S.M."/>
            <person name="Toppo S."/>
            <person name="Moser C."/>
            <person name="Lanchbury J."/>
            <person name="Bogden R."/>
            <person name="Skolnick M."/>
            <person name="Sgaramella V."/>
            <person name="Bhatnagar S.K."/>
            <person name="Fontana P."/>
            <person name="Gutin A."/>
            <person name="Van de Peer Y."/>
            <person name="Salamini F."/>
            <person name="Viola R."/>
        </authorList>
    </citation>
    <scope>NUCLEOTIDE SEQUENCE</scope>
</reference>
<protein>
    <submittedName>
        <fullName evidence="2">Uncharacterized protein</fullName>
    </submittedName>
</protein>
<feature type="region of interest" description="Disordered" evidence="1">
    <location>
        <begin position="127"/>
        <end position="168"/>
    </location>
</feature>
<dbReference type="InterPro" id="IPR044526">
    <property type="entry name" value="NAKR1-3"/>
</dbReference>
<feature type="compositionally biased region" description="Polar residues" evidence="1">
    <location>
        <begin position="127"/>
        <end position="144"/>
    </location>
</feature>
<proteinExistence type="predicted"/>
<accession>A5ARD5</accession>
<evidence type="ECO:0000313" key="2">
    <source>
        <dbReference type="EMBL" id="CAN80342.1"/>
    </source>
</evidence>
<dbReference type="PANTHER" id="PTHR46119">
    <property type="entry name" value="OS08G0405700 PROTEIN"/>
    <property type="match status" value="1"/>
</dbReference>
<sequence length="265" mass="29460">MKGVDLFCASPASTAICSSMDQRSMVRRGTRPINHHNPYLSDRRRSRPLAPVPCSSRLPISPTLHHHKSRKSSAKQTDLRRKSSADKNDLTSPPGSSRYLLSDTPFFNLLPDSDRVSALVPTQTARPLVPTQTTRPLVPTQTTRPLVPTKTARPRRLNSNDSPALVSSSSARSHDQVLFVPPHQIEGGGFVGIIALQGVRRKAEKTHIQNGRRDIIQYRFGHKESDCNWRRDPLRSACKRVEGEECTTLAISNIFLIAIVILGHD</sequence>
<feature type="compositionally biased region" description="Basic and acidic residues" evidence="1">
    <location>
        <begin position="77"/>
        <end position="89"/>
    </location>
</feature>
<feature type="compositionally biased region" description="Basic residues" evidence="1">
    <location>
        <begin position="25"/>
        <end position="34"/>
    </location>
</feature>
<name>A5ARD5_VITVI</name>
<dbReference type="PANTHER" id="PTHR46119:SF12">
    <property type="entry name" value="PROTEIN SODIUM POTASSIUM ROOT DEFECTIVE 3"/>
    <property type="match status" value="1"/>
</dbReference>
<organism evidence="2">
    <name type="scientific">Vitis vinifera</name>
    <name type="common">Grape</name>
    <dbReference type="NCBI Taxonomy" id="29760"/>
    <lineage>
        <taxon>Eukaryota</taxon>
        <taxon>Viridiplantae</taxon>
        <taxon>Streptophyta</taxon>
        <taxon>Embryophyta</taxon>
        <taxon>Tracheophyta</taxon>
        <taxon>Spermatophyta</taxon>
        <taxon>Magnoliopsida</taxon>
        <taxon>eudicotyledons</taxon>
        <taxon>Gunneridae</taxon>
        <taxon>Pentapetalae</taxon>
        <taxon>rosids</taxon>
        <taxon>Vitales</taxon>
        <taxon>Vitaceae</taxon>
        <taxon>Viteae</taxon>
        <taxon>Vitis</taxon>
    </lineage>
</organism>
<feature type="region of interest" description="Disordered" evidence="1">
    <location>
        <begin position="21"/>
        <end position="97"/>
    </location>
</feature>
<gene>
    <name evidence="2" type="ORF">VITISV_003130</name>
</gene>
<dbReference type="ExpressionAtlas" id="A5ARD5">
    <property type="expression patterns" value="baseline and differential"/>
</dbReference>
<feature type="compositionally biased region" description="Low complexity" evidence="1">
    <location>
        <begin position="159"/>
        <end position="168"/>
    </location>
</feature>